<dbReference type="EC" id="4.2.3.4" evidence="7 18"/>
<feature type="domain" description="3-dehydroquinate synthase C-terminal" evidence="20">
    <location>
        <begin position="182"/>
        <end position="326"/>
    </location>
</feature>
<feature type="binding site" evidence="18">
    <location>
        <begin position="130"/>
        <end position="131"/>
    </location>
    <ligand>
        <name>NAD(+)</name>
        <dbReference type="ChEBI" id="CHEBI:57540"/>
    </ligand>
</feature>
<dbReference type="Proteomes" id="UP000094291">
    <property type="component" value="Unassembled WGS sequence"/>
</dbReference>
<dbReference type="InterPro" id="IPR016037">
    <property type="entry name" value="DHQ_synth_AroB"/>
</dbReference>
<dbReference type="NCBIfam" id="TIGR01357">
    <property type="entry name" value="aroB"/>
    <property type="match status" value="1"/>
</dbReference>
<comment type="cofactor">
    <cofactor evidence="2 18">
        <name>NAD(+)</name>
        <dbReference type="ChEBI" id="CHEBI:57540"/>
    </cofactor>
</comment>
<evidence type="ECO:0000256" key="9">
    <source>
        <dbReference type="ARBA" id="ARBA00022490"/>
    </source>
</evidence>
<feature type="binding site" evidence="18">
    <location>
        <position position="265"/>
    </location>
    <ligand>
        <name>Zn(2+)</name>
        <dbReference type="ChEBI" id="CHEBI:29105"/>
    </ligand>
</feature>
<dbReference type="InterPro" id="IPR050071">
    <property type="entry name" value="Dehydroquinate_synthase"/>
</dbReference>
<evidence type="ECO:0000256" key="1">
    <source>
        <dbReference type="ARBA" id="ARBA00001393"/>
    </source>
</evidence>
<dbReference type="GO" id="GO:0008652">
    <property type="term" value="P:amino acid biosynthetic process"/>
    <property type="evidence" value="ECO:0007669"/>
    <property type="project" value="UniProtKB-KW"/>
</dbReference>
<feature type="binding site" evidence="18">
    <location>
        <begin position="72"/>
        <end position="77"/>
    </location>
    <ligand>
        <name>NAD(+)</name>
        <dbReference type="ChEBI" id="CHEBI:57540"/>
    </ligand>
</feature>
<dbReference type="Gene3D" id="1.20.1090.10">
    <property type="entry name" value="Dehydroquinate synthase-like - alpha domain"/>
    <property type="match status" value="1"/>
</dbReference>
<evidence type="ECO:0000259" key="20">
    <source>
        <dbReference type="Pfam" id="PF24621"/>
    </source>
</evidence>
<evidence type="ECO:0000256" key="18">
    <source>
        <dbReference type="HAMAP-Rule" id="MF_00110"/>
    </source>
</evidence>
<keyword evidence="13 18" id="KW-0862">Zinc</keyword>
<comment type="pathway">
    <text evidence="5 18">Metabolic intermediate biosynthesis; chorismate biosynthesis; chorismate from D-erythrose 4-phosphate and phosphoenolpyruvate: step 2/7.</text>
</comment>
<reference evidence="21 22" key="1">
    <citation type="submission" date="2016-08" db="EMBL/GenBank/DDBJ databases">
        <authorList>
            <person name="Seilhamer J.J."/>
        </authorList>
    </citation>
    <scope>NUCLEOTIDE SEQUENCE [LARGE SCALE GENOMIC DNA]</scope>
    <source>
        <strain evidence="21 22">PH27A</strain>
    </source>
</reference>
<feature type="binding site" evidence="18">
    <location>
        <begin position="170"/>
        <end position="173"/>
    </location>
    <ligand>
        <name>NAD(+)</name>
        <dbReference type="ChEBI" id="CHEBI:57540"/>
    </ligand>
</feature>
<evidence type="ECO:0000256" key="10">
    <source>
        <dbReference type="ARBA" id="ARBA00022605"/>
    </source>
</evidence>
<evidence type="ECO:0000259" key="19">
    <source>
        <dbReference type="Pfam" id="PF01761"/>
    </source>
</evidence>
<dbReference type="CDD" id="cd08195">
    <property type="entry name" value="DHQS"/>
    <property type="match status" value="1"/>
</dbReference>
<evidence type="ECO:0000256" key="14">
    <source>
        <dbReference type="ARBA" id="ARBA00023027"/>
    </source>
</evidence>
<proteinExistence type="inferred from homology"/>
<evidence type="ECO:0000313" key="21">
    <source>
        <dbReference type="EMBL" id="ODC04226.1"/>
    </source>
</evidence>
<keyword evidence="22" id="KW-1185">Reference proteome</keyword>
<dbReference type="GO" id="GO:0046872">
    <property type="term" value="F:metal ion binding"/>
    <property type="evidence" value="ECO:0007669"/>
    <property type="project" value="UniProtKB-KW"/>
</dbReference>
<dbReference type="PANTHER" id="PTHR43622:SF7">
    <property type="entry name" value="3-DEHYDROQUINATE SYNTHASE, CHLOROPLASTIC"/>
    <property type="match status" value="1"/>
</dbReference>
<keyword evidence="14 18" id="KW-0520">NAD</keyword>
<evidence type="ECO:0000256" key="12">
    <source>
        <dbReference type="ARBA" id="ARBA00022741"/>
    </source>
</evidence>
<dbReference type="InterPro" id="IPR030960">
    <property type="entry name" value="DHQS/DOIS_N"/>
</dbReference>
<dbReference type="GO" id="GO:0009423">
    <property type="term" value="P:chorismate biosynthetic process"/>
    <property type="evidence" value="ECO:0007669"/>
    <property type="project" value="UniProtKB-UniRule"/>
</dbReference>
<feature type="binding site" evidence="18">
    <location>
        <position position="152"/>
    </location>
    <ligand>
        <name>NAD(+)</name>
        <dbReference type="ChEBI" id="CHEBI:57540"/>
    </ligand>
</feature>
<feature type="binding site" evidence="18">
    <location>
        <position position="185"/>
    </location>
    <ligand>
        <name>Zn(2+)</name>
        <dbReference type="ChEBI" id="CHEBI:29105"/>
    </ligand>
</feature>
<evidence type="ECO:0000256" key="6">
    <source>
        <dbReference type="ARBA" id="ARBA00005412"/>
    </source>
</evidence>
<dbReference type="GO" id="GO:0005737">
    <property type="term" value="C:cytoplasm"/>
    <property type="evidence" value="ECO:0007669"/>
    <property type="project" value="UniProtKB-SubCell"/>
</dbReference>
<feature type="binding site" evidence="18">
    <location>
        <begin position="106"/>
        <end position="110"/>
    </location>
    <ligand>
        <name>NAD(+)</name>
        <dbReference type="ChEBI" id="CHEBI:57540"/>
    </ligand>
</feature>
<evidence type="ECO:0000256" key="11">
    <source>
        <dbReference type="ARBA" id="ARBA00022723"/>
    </source>
</evidence>
<dbReference type="GO" id="GO:0009073">
    <property type="term" value="P:aromatic amino acid family biosynthetic process"/>
    <property type="evidence" value="ECO:0007669"/>
    <property type="project" value="UniProtKB-KW"/>
</dbReference>
<dbReference type="OrthoDB" id="9806583at2"/>
<dbReference type="UniPathway" id="UPA00053">
    <property type="reaction ID" value="UER00085"/>
</dbReference>
<evidence type="ECO:0000256" key="4">
    <source>
        <dbReference type="ARBA" id="ARBA00004496"/>
    </source>
</evidence>
<keyword evidence="10 18" id="KW-0028">Amino-acid biosynthesis</keyword>
<evidence type="ECO:0000256" key="7">
    <source>
        <dbReference type="ARBA" id="ARBA00013031"/>
    </source>
</evidence>
<accession>A0A1E2VBK5</accession>
<evidence type="ECO:0000256" key="2">
    <source>
        <dbReference type="ARBA" id="ARBA00001911"/>
    </source>
</evidence>
<dbReference type="FunFam" id="3.40.50.1970:FF:000001">
    <property type="entry name" value="3-dehydroquinate synthase"/>
    <property type="match status" value="1"/>
</dbReference>
<keyword evidence="12 18" id="KW-0547">Nucleotide-binding</keyword>
<dbReference type="InterPro" id="IPR056179">
    <property type="entry name" value="DHQS_C"/>
</dbReference>
<evidence type="ECO:0000256" key="13">
    <source>
        <dbReference type="ARBA" id="ARBA00022833"/>
    </source>
</evidence>
<name>A0A1E2VBK5_9GAMM</name>
<feature type="domain" description="3-dehydroquinate synthase N-terminal" evidence="19">
    <location>
        <begin position="68"/>
        <end position="180"/>
    </location>
</feature>
<evidence type="ECO:0000256" key="16">
    <source>
        <dbReference type="ARBA" id="ARBA00023239"/>
    </source>
</evidence>
<evidence type="ECO:0000313" key="22">
    <source>
        <dbReference type="Proteomes" id="UP000094291"/>
    </source>
</evidence>
<keyword evidence="11 18" id="KW-0479">Metal-binding</keyword>
<comment type="cofactor">
    <cofactor evidence="18">
        <name>Co(2+)</name>
        <dbReference type="ChEBI" id="CHEBI:48828"/>
    </cofactor>
    <cofactor evidence="18">
        <name>Zn(2+)</name>
        <dbReference type="ChEBI" id="CHEBI:29105"/>
    </cofactor>
    <text evidence="18">Binds 1 divalent metal cation per subunit. Can use either Co(2+) or Zn(2+).</text>
</comment>
<dbReference type="RefSeq" id="WP_068999178.1">
    <property type="nucleotide sequence ID" value="NZ_MDTQ01000001.1"/>
</dbReference>
<sequence length="368" mass="40122">MQTLNVDLGDRSYPIHIGPALLDRDDLIRPHITGRQVMIVTNDTVAPLYRQQLETTLARIEGLEVITLILPDGEAYKNLQHLERIWTGLLEARFSRTATLIALGGGVIGDMTGFAAATYQRGIPFIQIPTTLLSQVDSSVGGKTGVNHPLGKNMIGAFHQPQLVLADTDTLSTLPQRELSAGMAEVIKYGLLGDLEFLSWLEAHMEALMARDATLLTEAILQSCACKARLVAEDEREGGVRALLNLGHTFGHAIETEMGYGCWLHGEAVGSGMYLATVASQRMGWLDQADVLRVATLLERAHLPTHPPENMTPKAFLKHMAVDKKNIDGHLRLVLLKPLGQAVLTTAMPQAELEQMLTTECQSGQALS</sequence>
<dbReference type="PANTHER" id="PTHR43622">
    <property type="entry name" value="3-DEHYDROQUINATE SYNTHASE"/>
    <property type="match status" value="1"/>
</dbReference>
<dbReference type="STRING" id="197479.BFW38_12490"/>
<keyword evidence="17 18" id="KW-0170">Cobalt</keyword>
<keyword evidence="16 18" id="KW-0456">Lyase</keyword>
<dbReference type="SUPFAM" id="SSF56796">
    <property type="entry name" value="Dehydroquinate synthase-like"/>
    <property type="match status" value="1"/>
</dbReference>
<evidence type="ECO:0000256" key="3">
    <source>
        <dbReference type="ARBA" id="ARBA00003485"/>
    </source>
</evidence>
<evidence type="ECO:0000256" key="15">
    <source>
        <dbReference type="ARBA" id="ARBA00023141"/>
    </source>
</evidence>
<comment type="similarity">
    <text evidence="6 18">Belongs to the sugar phosphate cyclases superfamily. Dehydroquinate synthase family.</text>
</comment>
<comment type="caution">
    <text evidence="21">The sequence shown here is derived from an EMBL/GenBank/DDBJ whole genome shotgun (WGS) entry which is preliminary data.</text>
</comment>
<evidence type="ECO:0000256" key="17">
    <source>
        <dbReference type="ARBA" id="ARBA00023285"/>
    </source>
</evidence>
<dbReference type="Pfam" id="PF01761">
    <property type="entry name" value="DHQ_synthase"/>
    <property type="match status" value="1"/>
</dbReference>
<dbReference type="PIRSF" id="PIRSF001455">
    <property type="entry name" value="DHQ_synth"/>
    <property type="match status" value="1"/>
</dbReference>
<feature type="binding site" evidence="18">
    <location>
        <position position="143"/>
    </location>
    <ligand>
        <name>NAD(+)</name>
        <dbReference type="ChEBI" id="CHEBI:57540"/>
    </ligand>
</feature>
<protein>
    <recommendedName>
        <fullName evidence="8 18">3-dehydroquinate synthase</fullName>
        <shortName evidence="18">DHQS</shortName>
        <ecNumber evidence="7 18">4.2.3.4</ecNumber>
    </recommendedName>
</protein>
<feature type="binding site" evidence="18">
    <location>
        <position position="248"/>
    </location>
    <ligand>
        <name>Zn(2+)</name>
        <dbReference type="ChEBI" id="CHEBI:29105"/>
    </ligand>
</feature>
<evidence type="ECO:0000256" key="8">
    <source>
        <dbReference type="ARBA" id="ARBA00017684"/>
    </source>
</evidence>
<dbReference type="Pfam" id="PF24621">
    <property type="entry name" value="DHQS_C"/>
    <property type="match status" value="1"/>
</dbReference>
<dbReference type="FunFam" id="1.20.1090.10:FF:000002">
    <property type="entry name" value="3-dehydroquinate synthase"/>
    <property type="match status" value="1"/>
</dbReference>
<comment type="function">
    <text evidence="3 18">Catalyzes the conversion of 3-deoxy-D-arabino-heptulosonate 7-phosphate (DAHP) to dehydroquinate (DHQ).</text>
</comment>
<dbReference type="InterPro" id="IPR030963">
    <property type="entry name" value="DHQ_synth_fam"/>
</dbReference>
<dbReference type="HAMAP" id="MF_00110">
    <property type="entry name" value="DHQ_synthase"/>
    <property type="match status" value="1"/>
</dbReference>
<dbReference type="EMBL" id="MDTQ01000001">
    <property type="protein sequence ID" value="ODC04226.1"/>
    <property type="molecule type" value="Genomic_DNA"/>
</dbReference>
<comment type="subcellular location">
    <subcellularLocation>
        <location evidence="4 18">Cytoplasm</location>
    </subcellularLocation>
</comment>
<dbReference type="GO" id="GO:0003856">
    <property type="term" value="F:3-dehydroquinate synthase activity"/>
    <property type="evidence" value="ECO:0007669"/>
    <property type="project" value="UniProtKB-UniRule"/>
</dbReference>
<evidence type="ECO:0000256" key="5">
    <source>
        <dbReference type="ARBA" id="ARBA00004661"/>
    </source>
</evidence>
<dbReference type="Gene3D" id="3.40.50.1970">
    <property type="match status" value="1"/>
</dbReference>
<dbReference type="AlphaFoldDB" id="A0A1E2VBK5"/>
<gene>
    <name evidence="18" type="primary">aroB</name>
    <name evidence="21" type="ORF">BFW38_12490</name>
</gene>
<comment type="catalytic activity">
    <reaction evidence="1 18">
        <text>7-phospho-2-dehydro-3-deoxy-D-arabino-heptonate = 3-dehydroquinate + phosphate</text>
        <dbReference type="Rhea" id="RHEA:21968"/>
        <dbReference type="ChEBI" id="CHEBI:32364"/>
        <dbReference type="ChEBI" id="CHEBI:43474"/>
        <dbReference type="ChEBI" id="CHEBI:58394"/>
        <dbReference type="EC" id="4.2.3.4"/>
    </reaction>
</comment>
<dbReference type="GO" id="GO:0000166">
    <property type="term" value="F:nucleotide binding"/>
    <property type="evidence" value="ECO:0007669"/>
    <property type="project" value="UniProtKB-KW"/>
</dbReference>
<keyword evidence="15 18" id="KW-0057">Aromatic amino acid biosynthesis</keyword>
<organism evidence="21 22">
    <name type="scientific">Terasakiispira papahanaumokuakeensis</name>
    <dbReference type="NCBI Taxonomy" id="197479"/>
    <lineage>
        <taxon>Bacteria</taxon>
        <taxon>Pseudomonadati</taxon>
        <taxon>Pseudomonadota</taxon>
        <taxon>Gammaproteobacteria</taxon>
        <taxon>Oceanospirillales</taxon>
        <taxon>Terasakiispira</taxon>
    </lineage>
</organism>
<keyword evidence="9 18" id="KW-0963">Cytoplasm</keyword>